<dbReference type="EMBL" id="CALNXI010000046">
    <property type="protein sequence ID" value="CAH3016705.1"/>
    <property type="molecule type" value="Genomic_DNA"/>
</dbReference>
<sequence>MASILLLTDDCLFRIVSYIDNPNSFYNIALTCKRLLQVTRNTRSVLHTNLLRAKAEYYIKCFTVENGDDYEAFSKVEDFLLEASRITEAKGMLSYDKVVDIWQRNGPVVAKLFTWLRSKESSVEEGEPRATCFTESRKVTLCLPSSGKTMVIETSYFRDYNHVYDPELSIHLTCGDLDVTSEDDGRNMKPTYASVQPTIDQFRKDQQIDGKLQRLMSGWKSDDDQKFEYSRMAVETVIILAQKSKTNVLKRLKEDASRFHGIATDYDMKKLPKQLLLDLILRLSLKESGYDAASIADKCIESTVFFRCPGNKPMKVCGSMRGDGAGLPSWDEIELEFTLPDGKVLMLRGQNEPLKIEDLSPVTELLRQGFSQQRQGEKLISKIGNLFTAAFFLTTLEFNVVSDTFLGTYNKLIQSDSEEESSAAESSEEIQKLMSKWEGSFHSFILTCSRFSQVTRKANSILHTNLLRAKAEFFIKSYIVYDIGETANECDKFDKLENFLHESAQLVAAKEVLTYDRVMDVWQRNGPVAAKVFTWVRNQISSVDFFCKRQSVSLYLPKCELSMVINCSFYREDLNISVTFGDICLNSECLCKIVSFIDHPRTFYSVALTCKRLLQVTRNTRCVLHARLLKFKALYFIRRYDVEIDLDEEKRDKMRKLVCGCAQLTKAREFLTYDKVIDLWQKNGPVAAKLLTWVRNQQDGDEVFFRDDWDGFITINKNQTLTLRLPGGGQTLVIETDYVEEYPIEEDSKITMIHITSEDLQLDVTLKEFHCYDDVRLSKYDAKFAPLRPVIHILQKELGETVPPITNYFFIWLCYFFPDKLNLHEEHKLIFKDVARNRKPTYASIQPCLDEYHKVQQFETTFRKLFSEWEDDQSKESYNARMIAETIHLLAQRSQVDTLKSLGEYFLQAD</sequence>
<accession>A0ABN8LKB9</accession>
<organism evidence="1 2">
    <name type="scientific">Porites evermanni</name>
    <dbReference type="NCBI Taxonomy" id="104178"/>
    <lineage>
        <taxon>Eukaryota</taxon>
        <taxon>Metazoa</taxon>
        <taxon>Cnidaria</taxon>
        <taxon>Anthozoa</taxon>
        <taxon>Hexacorallia</taxon>
        <taxon>Scleractinia</taxon>
        <taxon>Fungiina</taxon>
        <taxon>Poritidae</taxon>
        <taxon>Porites</taxon>
    </lineage>
</organism>
<keyword evidence="2" id="KW-1185">Reference proteome</keyword>
<name>A0ABN8LKB9_9CNID</name>
<proteinExistence type="predicted"/>
<evidence type="ECO:0008006" key="3">
    <source>
        <dbReference type="Google" id="ProtNLM"/>
    </source>
</evidence>
<evidence type="ECO:0000313" key="1">
    <source>
        <dbReference type="EMBL" id="CAH3016705.1"/>
    </source>
</evidence>
<reference evidence="1 2" key="1">
    <citation type="submission" date="2022-05" db="EMBL/GenBank/DDBJ databases">
        <authorList>
            <consortium name="Genoscope - CEA"/>
            <person name="William W."/>
        </authorList>
    </citation>
    <scope>NUCLEOTIDE SEQUENCE [LARGE SCALE GENOMIC DNA]</scope>
</reference>
<gene>
    <name evidence="1" type="ORF">PEVE_00031906</name>
</gene>
<evidence type="ECO:0000313" key="2">
    <source>
        <dbReference type="Proteomes" id="UP001159427"/>
    </source>
</evidence>
<dbReference type="Proteomes" id="UP001159427">
    <property type="component" value="Unassembled WGS sequence"/>
</dbReference>
<comment type="caution">
    <text evidence="1">The sequence shown here is derived from an EMBL/GenBank/DDBJ whole genome shotgun (WGS) entry which is preliminary data.</text>
</comment>
<protein>
    <recommendedName>
        <fullName evidence="3">F-box domain-containing protein</fullName>
    </recommendedName>
</protein>